<keyword evidence="2" id="KW-1185">Reference proteome</keyword>
<sequence>MNAIFTTPPRLFDVTALFPQLAPLARTATRLHPRPGSPTVHDSSVGGPLLWPADEPWPHCVEPHDSEAADEMHSPDEIRILRRIHAAAAERRLRDPQAPAITPEEREIEQRLREGHPWFDGPIPMIPVAQLYARDVPLPASPPGADLLQVLWCPCDHEEFAHPRTALFWRSSASVTDVLEAPPEPPVIQFDWYLPEPCLLAPEQITEYPSPLELSKELQQQLGDVNLWETAGFAWDSTGALDPQEFYFRNLCHAPGWKTGGWTRWGLTDPMPRPCPECGTETTPLLTIASSEWNSGSKSWMPDEERTSPTPLLIGTPPSNFTLLDIAGAYSLQLHVCPASPEHPHIELVQ</sequence>
<evidence type="ECO:0008006" key="3">
    <source>
        <dbReference type="Google" id="ProtNLM"/>
    </source>
</evidence>
<evidence type="ECO:0000313" key="1">
    <source>
        <dbReference type="EMBL" id="MDQ0577848.1"/>
    </source>
</evidence>
<evidence type="ECO:0000313" key="2">
    <source>
        <dbReference type="Proteomes" id="UP001230654"/>
    </source>
</evidence>
<reference evidence="1 2" key="1">
    <citation type="submission" date="2023-07" db="EMBL/GenBank/DDBJ databases">
        <title>Comparative genomics of wheat-associated soil bacteria to identify genetic determinants of phenazine resistance.</title>
        <authorList>
            <person name="Mouncey N."/>
        </authorList>
    </citation>
    <scope>NUCLEOTIDE SEQUENCE [LARGE SCALE GENOMIC DNA]</scope>
    <source>
        <strain evidence="1 2">B2I6</strain>
    </source>
</reference>
<dbReference type="RefSeq" id="WP_307160591.1">
    <property type="nucleotide sequence ID" value="NZ_JAUSWV010000001.1"/>
</dbReference>
<accession>A0ABU0NFI0</accession>
<name>A0ABU0NFI0_STRRH</name>
<organism evidence="1 2">
    <name type="scientific">Streptomyces rishiriensis</name>
    <dbReference type="NCBI Taxonomy" id="68264"/>
    <lineage>
        <taxon>Bacteria</taxon>
        <taxon>Bacillati</taxon>
        <taxon>Actinomycetota</taxon>
        <taxon>Actinomycetes</taxon>
        <taxon>Kitasatosporales</taxon>
        <taxon>Streptomycetaceae</taxon>
        <taxon>Streptomyces</taxon>
    </lineage>
</organism>
<dbReference type="EMBL" id="JAUSWV010000001">
    <property type="protein sequence ID" value="MDQ0577848.1"/>
    <property type="molecule type" value="Genomic_DNA"/>
</dbReference>
<comment type="caution">
    <text evidence="1">The sequence shown here is derived from an EMBL/GenBank/DDBJ whole genome shotgun (WGS) entry which is preliminary data.</text>
</comment>
<dbReference type="Proteomes" id="UP001230654">
    <property type="component" value="Unassembled WGS sequence"/>
</dbReference>
<protein>
    <recommendedName>
        <fullName evidence="3">DUF1963 domain-containing protein</fullName>
    </recommendedName>
</protein>
<gene>
    <name evidence="1" type="ORF">QF030_000026</name>
</gene>
<dbReference type="Gene3D" id="2.30.320.10">
    <property type="entry name" value="YwqG-like"/>
    <property type="match status" value="1"/>
</dbReference>
<proteinExistence type="predicted"/>